<dbReference type="PROSITE" id="PS50041">
    <property type="entry name" value="C_TYPE_LECTIN_2"/>
    <property type="match status" value="1"/>
</dbReference>
<dbReference type="EMBL" id="BRXZ01003198">
    <property type="protein sequence ID" value="GMH49618.1"/>
    <property type="molecule type" value="Genomic_DNA"/>
</dbReference>
<dbReference type="SMART" id="SM00034">
    <property type="entry name" value="CLECT"/>
    <property type="match status" value="1"/>
</dbReference>
<dbReference type="InterPro" id="IPR050111">
    <property type="entry name" value="C-type_lectin/snaclec_domain"/>
</dbReference>
<sequence>MAESSTSYVPVSDRASSDFGGSLLNSGTSSSSPFPTSSYTPNQRQAMSTSGGFDFDRVKDFLSTTVGKVAAGATALTLLIVIIVSTTGGSSGGSGNDYFNNNPRGKMLAANCEQIGDLLFGEPVHQHGDHYYQLVGDAGSSLTWMESFNDALHRCHNGKPGYLVAIQSKEENDFVLNLIKSSHTYMQNTQEKWAWIGAMDMRNEGEFEWVTGSSKTDGRVFWKGGNPSNGGGPFNGQYNLFENSLNGYSSGAQEPNSSGEEDCVAMRAGHQKGQGTSDGTWNDENCYHGKQFFVVEFDN</sequence>
<feature type="region of interest" description="Disordered" evidence="1">
    <location>
        <begin position="1"/>
        <end position="48"/>
    </location>
</feature>
<dbReference type="OrthoDB" id="2142683at2759"/>
<keyword evidence="4" id="KW-1185">Reference proteome</keyword>
<gene>
    <name evidence="3" type="ORF">TrRE_jg13281</name>
</gene>
<comment type="caution">
    <text evidence="3">The sequence shown here is derived from an EMBL/GenBank/DDBJ whole genome shotgun (WGS) entry which is preliminary data.</text>
</comment>
<dbReference type="InterPro" id="IPR016187">
    <property type="entry name" value="CTDL_fold"/>
</dbReference>
<organism evidence="3 4">
    <name type="scientific">Triparma retinervis</name>
    <dbReference type="NCBI Taxonomy" id="2557542"/>
    <lineage>
        <taxon>Eukaryota</taxon>
        <taxon>Sar</taxon>
        <taxon>Stramenopiles</taxon>
        <taxon>Ochrophyta</taxon>
        <taxon>Bolidophyceae</taxon>
        <taxon>Parmales</taxon>
        <taxon>Triparmaceae</taxon>
        <taxon>Triparma</taxon>
    </lineage>
</organism>
<dbReference type="SUPFAM" id="SSF56436">
    <property type="entry name" value="C-type lectin-like"/>
    <property type="match status" value="1"/>
</dbReference>
<dbReference type="InterPro" id="IPR016186">
    <property type="entry name" value="C-type_lectin-like/link_sf"/>
</dbReference>
<evidence type="ECO:0000313" key="4">
    <source>
        <dbReference type="Proteomes" id="UP001165082"/>
    </source>
</evidence>
<proteinExistence type="predicted"/>
<dbReference type="Gene3D" id="3.10.100.10">
    <property type="entry name" value="Mannose-Binding Protein A, subunit A"/>
    <property type="match status" value="1"/>
</dbReference>
<evidence type="ECO:0000313" key="3">
    <source>
        <dbReference type="EMBL" id="GMH49618.1"/>
    </source>
</evidence>
<dbReference type="PANTHER" id="PTHR22803">
    <property type="entry name" value="MANNOSE, PHOSPHOLIPASE, LECTIN RECEPTOR RELATED"/>
    <property type="match status" value="1"/>
</dbReference>
<evidence type="ECO:0000256" key="1">
    <source>
        <dbReference type="SAM" id="MobiDB-lite"/>
    </source>
</evidence>
<dbReference type="Pfam" id="PF00059">
    <property type="entry name" value="Lectin_C"/>
    <property type="match status" value="1"/>
</dbReference>
<feature type="compositionally biased region" description="Low complexity" evidence="1">
    <location>
        <begin position="19"/>
        <end position="42"/>
    </location>
</feature>
<reference evidence="3" key="1">
    <citation type="submission" date="2022-07" db="EMBL/GenBank/DDBJ databases">
        <title>Genome analysis of Parmales, a sister group of diatoms, reveals the evolutionary specialization of diatoms from phago-mixotrophs to photoautotrophs.</title>
        <authorList>
            <person name="Ban H."/>
            <person name="Sato S."/>
            <person name="Yoshikawa S."/>
            <person name="Kazumasa Y."/>
            <person name="Nakamura Y."/>
            <person name="Ichinomiya M."/>
            <person name="Saitoh K."/>
            <person name="Sato N."/>
            <person name="Blanc-Mathieu R."/>
            <person name="Endo H."/>
            <person name="Kuwata A."/>
            <person name="Ogata H."/>
        </authorList>
    </citation>
    <scope>NUCLEOTIDE SEQUENCE</scope>
</reference>
<dbReference type="InterPro" id="IPR001304">
    <property type="entry name" value="C-type_lectin-like"/>
</dbReference>
<dbReference type="CDD" id="cd00037">
    <property type="entry name" value="CLECT"/>
    <property type="match status" value="1"/>
</dbReference>
<protein>
    <recommendedName>
        <fullName evidence="2">C-type lectin domain-containing protein</fullName>
    </recommendedName>
</protein>
<dbReference type="Proteomes" id="UP001165082">
    <property type="component" value="Unassembled WGS sequence"/>
</dbReference>
<feature type="domain" description="C-type lectin" evidence="2">
    <location>
        <begin position="127"/>
        <end position="286"/>
    </location>
</feature>
<dbReference type="AlphaFoldDB" id="A0A9W7DSZ4"/>
<accession>A0A9W7DSZ4</accession>
<evidence type="ECO:0000259" key="2">
    <source>
        <dbReference type="PROSITE" id="PS50041"/>
    </source>
</evidence>
<name>A0A9W7DSZ4_9STRA</name>